<gene>
    <name evidence="1" type="ORF">GMA8713_03169</name>
</gene>
<organism evidence="1 2">
    <name type="scientific">Grimontia marina</name>
    <dbReference type="NCBI Taxonomy" id="646534"/>
    <lineage>
        <taxon>Bacteria</taxon>
        <taxon>Pseudomonadati</taxon>
        <taxon>Pseudomonadota</taxon>
        <taxon>Gammaproteobacteria</taxon>
        <taxon>Vibrionales</taxon>
        <taxon>Vibrionaceae</taxon>
        <taxon>Grimontia</taxon>
    </lineage>
</organism>
<proteinExistence type="predicted"/>
<dbReference type="AlphaFoldDB" id="A0A128FCZ6"/>
<accession>A0A128FCZ6</accession>
<protein>
    <submittedName>
        <fullName evidence="1">Uncharacterized protein</fullName>
    </submittedName>
</protein>
<evidence type="ECO:0000313" key="2">
    <source>
        <dbReference type="Proteomes" id="UP000073601"/>
    </source>
</evidence>
<dbReference type="EMBL" id="FIZY01000031">
    <property type="protein sequence ID" value="CZF84618.1"/>
    <property type="molecule type" value="Genomic_DNA"/>
</dbReference>
<evidence type="ECO:0000313" key="1">
    <source>
        <dbReference type="EMBL" id="CZF84618.1"/>
    </source>
</evidence>
<sequence length="41" mass="4819">MKKSRFIARLRKVVGEEGSERGGLPCPTHHAKRMNIRRRKM</sequence>
<dbReference type="RefSeq" id="WP_269747454.1">
    <property type="nucleotide sequence ID" value="NZ_CAWRCI010000031.1"/>
</dbReference>
<name>A0A128FCZ6_9GAMM</name>
<keyword evidence="2" id="KW-1185">Reference proteome</keyword>
<reference evidence="2" key="1">
    <citation type="submission" date="2016-02" db="EMBL/GenBank/DDBJ databases">
        <authorList>
            <person name="Rodrigo-Torres Lidia"/>
            <person name="Arahal R.David."/>
        </authorList>
    </citation>
    <scope>NUCLEOTIDE SEQUENCE [LARGE SCALE GENOMIC DNA]</scope>
    <source>
        <strain evidence="2">CECT 8713</strain>
    </source>
</reference>
<dbReference type="Proteomes" id="UP000073601">
    <property type="component" value="Unassembled WGS sequence"/>
</dbReference>